<evidence type="ECO:0000313" key="3">
    <source>
        <dbReference type="Proteomes" id="UP001274896"/>
    </source>
</evidence>
<dbReference type="InterPro" id="IPR012337">
    <property type="entry name" value="RNaseH-like_sf"/>
</dbReference>
<keyword evidence="3" id="KW-1185">Reference proteome</keyword>
<name>A0AAE0PS92_9TELE</name>
<dbReference type="GO" id="GO:0003676">
    <property type="term" value="F:nucleic acid binding"/>
    <property type="evidence" value="ECO:0007669"/>
    <property type="project" value="InterPro"/>
</dbReference>
<dbReference type="InterPro" id="IPR050951">
    <property type="entry name" value="Retrovirus_Pol_polyprotein"/>
</dbReference>
<accession>A0AAE0PS92</accession>
<evidence type="ECO:0000256" key="1">
    <source>
        <dbReference type="SAM" id="MobiDB-lite"/>
    </source>
</evidence>
<dbReference type="EMBL" id="JAUCMX010000030">
    <property type="protein sequence ID" value="KAK3506755.1"/>
    <property type="molecule type" value="Genomic_DNA"/>
</dbReference>
<dbReference type="PANTHER" id="PTHR37984:SF5">
    <property type="entry name" value="PROTEIN NYNRIN-LIKE"/>
    <property type="match status" value="1"/>
</dbReference>
<feature type="region of interest" description="Disordered" evidence="1">
    <location>
        <begin position="143"/>
        <end position="164"/>
    </location>
</feature>
<dbReference type="AlphaFoldDB" id="A0AAE0PS92"/>
<sequence>MILGRSSVKKKPPIFHLITPGIAPLIFSPMLPKNCIYQLSLPESQAMEEYNEESLTTGGLTPGGLVVINRFSKVCELIPLKGLPTAMETSTALFDHVFRNFGLSKDIVSDRGPQFTSQWTNGPGEVSRPGSKHMYAFKKRTCSDLSSTFDPPPPLDMDGSPAYQ</sequence>
<organism evidence="2 3">
    <name type="scientific">Hemibagrus guttatus</name>
    <dbReference type="NCBI Taxonomy" id="175788"/>
    <lineage>
        <taxon>Eukaryota</taxon>
        <taxon>Metazoa</taxon>
        <taxon>Chordata</taxon>
        <taxon>Craniata</taxon>
        <taxon>Vertebrata</taxon>
        <taxon>Euteleostomi</taxon>
        <taxon>Actinopterygii</taxon>
        <taxon>Neopterygii</taxon>
        <taxon>Teleostei</taxon>
        <taxon>Ostariophysi</taxon>
        <taxon>Siluriformes</taxon>
        <taxon>Bagridae</taxon>
        <taxon>Hemibagrus</taxon>
    </lineage>
</organism>
<gene>
    <name evidence="2" type="ORF">QTP70_023752</name>
</gene>
<proteinExistence type="predicted"/>
<reference evidence="2" key="1">
    <citation type="submission" date="2023-06" db="EMBL/GenBank/DDBJ databases">
        <title>Male Hemibagrus guttatus genome.</title>
        <authorList>
            <person name="Bian C."/>
        </authorList>
    </citation>
    <scope>NUCLEOTIDE SEQUENCE</scope>
    <source>
        <strain evidence="2">Male_cb2023</strain>
        <tissue evidence="2">Muscle</tissue>
    </source>
</reference>
<feature type="non-terminal residue" evidence="2">
    <location>
        <position position="1"/>
    </location>
</feature>
<dbReference type="PANTHER" id="PTHR37984">
    <property type="entry name" value="PROTEIN CBG26694"/>
    <property type="match status" value="1"/>
</dbReference>
<dbReference type="Gene3D" id="3.30.420.10">
    <property type="entry name" value="Ribonuclease H-like superfamily/Ribonuclease H"/>
    <property type="match status" value="1"/>
</dbReference>
<dbReference type="InterPro" id="IPR036397">
    <property type="entry name" value="RNaseH_sf"/>
</dbReference>
<dbReference type="Proteomes" id="UP001274896">
    <property type="component" value="Unassembled WGS sequence"/>
</dbReference>
<dbReference type="SUPFAM" id="SSF53098">
    <property type="entry name" value="Ribonuclease H-like"/>
    <property type="match status" value="1"/>
</dbReference>
<evidence type="ECO:0008006" key="4">
    <source>
        <dbReference type="Google" id="ProtNLM"/>
    </source>
</evidence>
<protein>
    <recommendedName>
        <fullName evidence="4">Integrase catalytic domain-containing protein</fullName>
    </recommendedName>
</protein>
<comment type="caution">
    <text evidence="2">The sequence shown here is derived from an EMBL/GenBank/DDBJ whole genome shotgun (WGS) entry which is preliminary data.</text>
</comment>
<evidence type="ECO:0000313" key="2">
    <source>
        <dbReference type="EMBL" id="KAK3506755.1"/>
    </source>
</evidence>